<accession>A0ABX1BQ89</accession>
<organism evidence="1 2">
    <name type="scientific">Streptomyces zingiberis</name>
    <dbReference type="NCBI Taxonomy" id="2053010"/>
    <lineage>
        <taxon>Bacteria</taxon>
        <taxon>Bacillati</taxon>
        <taxon>Actinomycetota</taxon>
        <taxon>Actinomycetes</taxon>
        <taxon>Kitasatosporales</taxon>
        <taxon>Streptomycetaceae</taxon>
        <taxon>Streptomyces</taxon>
    </lineage>
</organism>
<dbReference type="RefSeq" id="WP_168100472.1">
    <property type="nucleotide sequence ID" value="NZ_JAATEN010000003.1"/>
</dbReference>
<reference evidence="1 2" key="1">
    <citation type="submission" date="2020-03" db="EMBL/GenBank/DDBJ databases">
        <title>WGS of actinomycetes isolated from Thailand.</title>
        <authorList>
            <person name="Thawai C."/>
        </authorList>
    </citation>
    <scope>NUCLEOTIDE SEQUENCE [LARGE SCALE GENOMIC DNA]</scope>
    <source>
        <strain evidence="1 2">PLAI 1-29</strain>
    </source>
</reference>
<comment type="caution">
    <text evidence="1">The sequence shown here is derived from an EMBL/GenBank/DDBJ whole genome shotgun (WGS) entry which is preliminary data.</text>
</comment>
<evidence type="ECO:0000313" key="1">
    <source>
        <dbReference type="EMBL" id="NJP99850.1"/>
    </source>
</evidence>
<dbReference type="InterPro" id="IPR011010">
    <property type="entry name" value="DNA_brk_join_enz"/>
</dbReference>
<keyword evidence="2" id="KW-1185">Reference proteome</keyword>
<sequence length="316" mass="33901">MAAEIALSAAITRVLAAWRELVARGEMSEQTLSRFGQLLHRFAAFAAVRGARMLTEVDTVVAAQFIDAHGRTRHGRVAPASLSTRHLRRSVLRMCFATARRLALTNADPTRDIELPPRVCGATRPLEEAEAIEPRRAAQFAVRPTRHAAAAALALAGAFSGEIGHIGVHDLDLPAARVWVHGSAKTQPRWCSLDAYGARVLAARAHHLRTTAQPEHRLRLAVSARGGTDEQVQARACVALRDLLKRIGLGADPAVRPASITAYAGWATYVRTGRIEAAALHLGMTSLDSTAALIGHQWLAETTPATAPNGDAPHAR</sequence>
<gene>
    <name evidence="1" type="ORF">HCK00_04665</name>
</gene>
<dbReference type="SUPFAM" id="SSF56349">
    <property type="entry name" value="DNA breaking-rejoining enzymes"/>
    <property type="match status" value="1"/>
</dbReference>
<evidence type="ECO:0000313" key="2">
    <source>
        <dbReference type="Proteomes" id="UP000695264"/>
    </source>
</evidence>
<name>A0ABX1BQ89_9ACTN</name>
<dbReference type="Proteomes" id="UP000695264">
    <property type="component" value="Unassembled WGS sequence"/>
</dbReference>
<protein>
    <submittedName>
        <fullName evidence="1">Integrase</fullName>
    </submittedName>
</protein>
<dbReference type="EMBL" id="JAATEN010000003">
    <property type="protein sequence ID" value="NJP99850.1"/>
    <property type="molecule type" value="Genomic_DNA"/>
</dbReference>
<proteinExistence type="predicted"/>